<gene>
    <name evidence="1" type="ORF">LSAT_V11C400169730</name>
</gene>
<reference evidence="1 2" key="1">
    <citation type="journal article" date="2017" name="Nat. Commun.">
        <title>Genome assembly with in vitro proximity ligation data and whole-genome triplication in lettuce.</title>
        <authorList>
            <person name="Reyes-Chin-Wo S."/>
            <person name="Wang Z."/>
            <person name="Yang X."/>
            <person name="Kozik A."/>
            <person name="Arikit S."/>
            <person name="Song C."/>
            <person name="Xia L."/>
            <person name="Froenicke L."/>
            <person name="Lavelle D.O."/>
            <person name="Truco M.J."/>
            <person name="Xia R."/>
            <person name="Zhu S."/>
            <person name="Xu C."/>
            <person name="Xu H."/>
            <person name="Xu X."/>
            <person name="Cox K."/>
            <person name="Korf I."/>
            <person name="Meyers B.C."/>
            <person name="Michelmore R.W."/>
        </authorList>
    </citation>
    <scope>NUCLEOTIDE SEQUENCE [LARGE SCALE GENOMIC DNA]</scope>
    <source>
        <strain evidence="2">cv. Salinas</strain>
        <tissue evidence="1">Seedlings</tissue>
    </source>
</reference>
<comment type="caution">
    <text evidence="1">The sequence shown here is derived from an EMBL/GenBank/DDBJ whole genome shotgun (WGS) entry which is preliminary data.</text>
</comment>
<organism evidence="1 2">
    <name type="scientific">Lactuca sativa</name>
    <name type="common">Garden lettuce</name>
    <dbReference type="NCBI Taxonomy" id="4236"/>
    <lineage>
        <taxon>Eukaryota</taxon>
        <taxon>Viridiplantae</taxon>
        <taxon>Streptophyta</taxon>
        <taxon>Embryophyta</taxon>
        <taxon>Tracheophyta</taxon>
        <taxon>Spermatophyta</taxon>
        <taxon>Magnoliopsida</taxon>
        <taxon>eudicotyledons</taxon>
        <taxon>Gunneridae</taxon>
        <taxon>Pentapetalae</taxon>
        <taxon>asterids</taxon>
        <taxon>campanulids</taxon>
        <taxon>Asterales</taxon>
        <taxon>Asteraceae</taxon>
        <taxon>Cichorioideae</taxon>
        <taxon>Cichorieae</taxon>
        <taxon>Lactucinae</taxon>
        <taxon>Lactuca</taxon>
    </lineage>
</organism>
<name>A0A9R1VU12_LACSA</name>
<evidence type="ECO:0000313" key="2">
    <source>
        <dbReference type="Proteomes" id="UP000235145"/>
    </source>
</evidence>
<accession>A0A9R1VU12</accession>
<dbReference type="Proteomes" id="UP000235145">
    <property type="component" value="Unassembled WGS sequence"/>
</dbReference>
<dbReference type="EMBL" id="NBSK02000004">
    <property type="protein sequence ID" value="KAJ0211293.1"/>
    <property type="molecule type" value="Genomic_DNA"/>
</dbReference>
<dbReference type="AlphaFoldDB" id="A0A9R1VU12"/>
<sequence length="89" mass="10083">MMEVYKGVLLVERSLKQGGNLHQRTSLGLGVFLDPKYKTGNGKRAPHIITKIPRKCHLPKANMTHPFLYHYQNYKRQHGISIVASSIVA</sequence>
<protein>
    <submittedName>
        <fullName evidence="1">Uncharacterized protein</fullName>
    </submittedName>
</protein>
<keyword evidence="2" id="KW-1185">Reference proteome</keyword>
<proteinExistence type="predicted"/>
<evidence type="ECO:0000313" key="1">
    <source>
        <dbReference type="EMBL" id="KAJ0211293.1"/>
    </source>
</evidence>